<dbReference type="Gene3D" id="1.25.40.10">
    <property type="entry name" value="Tetratricopeptide repeat domain"/>
    <property type="match status" value="2"/>
</dbReference>
<dbReference type="KEGG" id="tnu:BD01_2215"/>
<organism evidence="1 2">
    <name type="scientific">Thermococcus nautili</name>
    <dbReference type="NCBI Taxonomy" id="195522"/>
    <lineage>
        <taxon>Archaea</taxon>
        <taxon>Methanobacteriati</taxon>
        <taxon>Methanobacteriota</taxon>
        <taxon>Thermococci</taxon>
        <taxon>Thermococcales</taxon>
        <taxon>Thermococcaceae</taxon>
        <taxon>Thermococcus</taxon>
    </lineage>
</organism>
<proteinExistence type="predicted"/>
<dbReference type="OrthoDB" id="100801at2157"/>
<reference evidence="1 2" key="1">
    <citation type="submission" date="2014-02" db="EMBL/GenBank/DDBJ databases">
        <title>Genome Sequence of an Hyperthermophilic Archaeon, Thermococcus nautili 30-1, producing viral vesicles.</title>
        <authorList>
            <person name="Oberto J."/>
            <person name="Gaudin M."/>
            <person name="Cossu M."/>
            <person name="Gorlas A."/>
            <person name="Slesarev A."/>
            <person name="Marguet E."/>
            <person name="Forterre P."/>
        </authorList>
    </citation>
    <scope>NUCLEOTIDE SEQUENCE [LARGE SCALE GENOMIC DNA]</scope>
    <source>
        <strain evidence="1 2">30-1</strain>
    </source>
</reference>
<accession>W8P8D2</accession>
<dbReference type="AlphaFoldDB" id="W8P8D2"/>
<dbReference type="RefSeq" id="WP_042692921.1">
    <property type="nucleotide sequence ID" value="NZ_CP007264.1"/>
</dbReference>
<dbReference type="InterPro" id="IPR011990">
    <property type="entry name" value="TPR-like_helical_dom_sf"/>
</dbReference>
<dbReference type="HOGENOM" id="CLU_051622_0_0_2"/>
<evidence type="ECO:0000313" key="2">
    <source>
        <dbReference type="Proteomes" id="UP000019434"/>
    </source>
</evidence>
<protein>
    <submittedName>
        <fullName evidence="1">Uncharacterized protein</fullName>
    </submittedName>
</protein>
<dbReference type="STRING" id="195522.BD01_2215"/>
<dbReference type="EMBL" id="CP007264">
    <property type="protein sequence ID" value="AHL23805.1"/>
    <property type="molecule type" value="Genomic_DNA"/>
</dbReference>
<keyword evidence="2" id="KW-1185">Reference proteome</keyword>
<dbReference type="Proteomes" id="UP000019434">
    <property type="component" value="Chromosome"/>
</dbReference>
<dbReference type="GeneID" id="24957644"/>
<gene>
    <name evidence="1" type="ORF">BD01_2215</name>
</gene>
<sequence length="433" mass="49273">MAVDLYNEALYLTRSIKDPYLRAITYARIGYYMHRAKNPRYGEAFTRALKAVASIDNPLLIVKALIEVATFLGKTGSKGATKTFIQAYESIKTFPQPLRDEMLEELVHRLLELGRVDDAFFYAKEIENRVKRNDTLLQVLHNYIEKGNLRKARLILELIEDEPWHSIAAYEVLKEHLKREEFGSAIKVLSEFQSEYWLGEAMKAVAVHLKKANVPEGTYEKFVDIALGISSKVGFEVLISFLIGVAAQGEIDFVIGVLSKVPRELRPELLKSIVLAVLDRPELLERLVDRLIGDEKELVMSAILDALLERQPNYEYYELVKRIGSETDSERVIVKAVRYLSKLHAYDDAWELASKVTNPYLRSLAFGSIAVEKLKENDVDGAIDASLEVKDPRWGSWLLSEILAKILEVQTGGELKEDIEERAEAQRKLWEGS</sequence>
<evidence type="ECO:0000313" key="1">
    <source>
        <dbReference type="EMBL" id="AHL23805.1"/>
    </source>
</evidence>
<name>W8P8D2_9EURY</name>
<dbReference type="eggNOG" id="arCOG05844">
    <property type="taxonomic scope" value="Archaea"/>
</dbReference>